<dbReference type="SUPFAM" id="SSF47986">
    <property type="entry name" value="DEATH domain"/>
    <property type="match status" value="2"/>
</dbReference>
<dbReference type="GO" id="GO:0042981">
    <property type="term" value="P:regulation of apoptotic process"/>
    <property type="evidence" value="ECO:0007669"/>
    <property type="project" value="InterPro"/>
</dbReference>
<feature type="domain" description="CARD" evidence="7">
    <location>
        <begin position="110"/>
        <end position="199"/>
    </location>
</feature>
<evidence type="ECO:0000256" key="4">
    <source>
        <dbReference type="ARBA" id="ARBA00022859"/>
    </source>
</evidence>
<dbReference type="GO" id="GO:0006954">
    <property type="term" value="P:inflammatory response"/>
    <property type="evidence" value="ECO:0007669"/>
    <property type="project" value="UniProtKB-KW"/>
</dbReference>
<evidence type="ECO:0000256" key="5">
    <source>
        <dbReference type="ARBA" id="ARBA00023198"/>
    </source>
</evidence>
<dbReference type="GeneTree" id="ENSGT00940000161873"/>
<dbReference type="PROSITE" id="PS50209">
    <property type="entry name" value="CARD"/>
    <property type="match status" value="1"/>
</dbReference>
<evidence type="ECO:0000259" key="8">
    <source>
        <dbReference type="PROSITE" id="PS50824"/>
    </source>
</evidence>
<dbReference type="InterPro" id="IPR001315">
    <property type="entry name" value="CARD"/>
</dbReference>
<reference evidence="9" key="1">
    <citation type="journal article" date="2010" name="Science">
        <title>The genome of the Western clawed frog Xenopus tropicalis.</title>
        <authorList>
            <person name="Hellsten U."/>
            <person name="Harland R.M."/>
            <person name="Gilchrist M.J."/>
            <person name="Hendrix D."/>
            <person name="Jurka J."/>
            <person name="Kapitonov V."/>
            <person name="Ovcharenko I."/>
            <person name="Putnam N.H."/>
            <person name="Shu S."/>
            <person name="Taher L."/>
            <person name="Blitz I.L."/>
            <person name="Blumberg B."/>
            <person name="Dichmann D.S."/>
            <person name="Dubchak I."/>
            <person name="Amaya E."/>
            <person name="Detter J.C."/>
            <person name="Fletcher R."/>
            <person name="Gerhard D.S."/>
            <person name="Goodstein D."/>
            <person name="Graves T."/>
            <person name="Grigoriev I.V."/>
            <person name="Grimwood J."/>
            <person name="Kawashima T."/>
            <person name="Lindquist E."/>
            <person name="Lucas S.M."/>
            <person name="Mead P.E."/>
            <person name="Mitros T."/>
            <person name="Ogino H."/>
            <person name="Ohta Y."/>
            <person name="Poliakov A.V."/>
            <person name="Pollet N."/>
            <person name="Robert J."/>
            <person name="Salamov A."/>
            <person name="Sater A.K."/>
            <person name="Schmutz J."/>
            <person name="Terry A."/>
            <person name="Vize P.D."/>
            <person name="Warren W.C."/>
            <person name="Wells D."/>
            <person name="Wills A."/>
            <person name="Wilson R.K."/>
            <person name="Zimmerman L.B."/>
            <person name="Zorn A.M."/>
            <person name="Grainger R."/>
            <person name="Grammer T."/>
            <person name="Khokha M.K."/>
            <person name="Richardson P.M."/>
            <person name="Rokhsar D.S."/>
        </authorList>
    </citation>
    <scope>NUCLEOTIDE SEQUENCE [LARGE SCALE GENOMIC DNA]</scope>
    <source>
        <strain evidence="9">Nigerian</strain>
    </source>
</reference>
<dbReference type="AlphaFoldDB" id="A0A803JJW6"/>
<evidence type="ECO:0000256" key="1">
    <source>
        <dbReference type="ARBA" id="ARBA00004110"/>
    </source>
</evidence>
<dbReference type="PANTHER" id="PTHR46985:SF2">
    <property type="entry name" value="APOPTOSIS-ASSOCIATED SPECK-LIKE PROTEIN CONTAINING A CARD"/>
    <property type="match status" value="1"/>
</dbReference>
<organism evidence="9">
    <name type="scientific">Xenopus tropicalis</name>
    <name type="common">Western clawed frog</name>
    <name type="synonym">Silurana tropicalis</name>
    <dbReference type="NCBI Taxonomy" id="8364"/>
    <lineage>
        <taxon>Eukaryota</taxon>
        <taxon>Metazoa</taxon>
        <taxon>Chordata</taxon>
        <taxon>Craniata</taxon>
        <taxon>Vertebrata</taxon>
        <taxon>Euteleostomi</taxon>
        <taxon>Amphibia</taxon>
        <taxon>Batrachia</taxon>
        <taxon>Anura</taxon>
        <taxon>Pipoidea</taxon>
        <taxon>Pipidae</taxon>
        <taxon>Xenopodinae</taxon>
        <taxon>Xenopus</taxon>
        <taxon>Silurana</taxon>
    </lineage>
</organism>
<dbReference type="InterPro" id="IPR011029">
    <property type="entry name" value="DEATH-like_dom_sf"/>
</dbReference>
<dbReference type="Gene3D" id="1.10.533.10">
    <property type="entry name" value="Death Domain, Fas"/>
    <property type="match status" value="2"/>
</dbReference>
<dbReference type="GO" id="GO:0061702">
    <property type="term" value="C:canonical inflammasome complex"/>
    <property type="evidence" value="ECO:0007669"/>
    <property type="project" value="UniProtKB-SubCell"/>
</dbReference>
<sequence length="199" mass="22741">MAKTARDLLLETLENLGEKQFKRFKGKLNDWEVPDGYRRIPRNQLEKADEDDVADLIIRSYTESYGIEVALGVLAAIGEMDPHEKLHKSWQKVAASTPPVKPGADSQRVTPTDGQHFVDRHRAALIARVSLIDPVLDELLGDGTLTQEQYDTVRSKGTCQERMRQLYDCVRAWGKIEKDKFYQYLLEENGPLVRDLENN</sequence>
<dbReference type="FunFam" id="1.10.533.10:FF:000013">
    <property type="entry name" value="Apoptosis-associated speck-like protein containing a CARD"/>
    <property type="match status" value="1"/>
</dbReference>
<evidence type="ECO:0000259" key="7">
    <source>
        <dbReference type="PROSITE" id="PS50209"/>
    </source>
</evidence>
<keyword evidence="6" id="KW-1271">Inflammasome</keyword>
<dbReference type="GO" id="GO:0045087">
    <property type="term" value="P:innate immune response"/>
    <property type="evidence" value="ECO:0007669"/>
    <property type="project" value="UniProtKB-KW"/>
</dbReference>
<evidence type="ECO:0000256" key="3">
    <source>
        <dbReference type="ARBA" id="ARBA00022588"/>
    </source>
</evidence>
<dbReference type="SMART" id="SM01289">
    <property type="entry name" value="PYRIN"/>
    <property type="match status" value="1"/>
</dbReference>
<dbReference type="CDD" id="cd08321">
    <property type="entry name" value="Pyrin_ASC-like"/>
    <property type="match status" value="1"/>
</dbReference>
<keyword evidence="3" id="KW-0399">Innate immunity</keyword>
<dbReference type="InterPro" id="IPR051249">
    <property type="entry name" value="NLRP_Inflammasome"/>
</dbReference>
<gene>
    <name evidence="9" type="primary">pycard</name>
</gene>
<dbReference type="PANTHER" id="PTHR46985">
    <property type="entry name" value="NACHT, LRR AND PYD DOMAINS-CONTAINING PROTEIN 1"/>
    <property type="match status" value="1"/>
</dbReference>
<comment type="subcellular location">
    <subcellularLocation>
        <location evidence="1">Inflammasome</location>
    </subcellularLocation>
</comment>
<dbReference type="Pfam" id="PF02758">
    <property type="entry name" value="PYRIN"/>
    <property type="match status" value="1"/>
</dbReference>
<accession>A0A803JJW6</accession>
<dbReference type="InterPro" id="IPR033516">
    <property type="entry name" value="CARD8/ASC/NALP1_CARD"/>
</dbReference>
<evidence type="ECO:0000313" key="9">
    <source>
        <dbReference type="Ensembl" id="ENSXETP00000108198"/>
    </source>
</evidence>
<proteinExistence type="predicted"/>
<evidence type="ECO:0000256" key="2">
    <source>
        <dbReference type="ARBA" id="ARBA00022490"/>
    </source>
</evidence>
<evidence type="ECO:0000256" key="6">
    <source>
        <dbReference type="ARBA" id="ARBA00023233"/>
    </source>
</evidence>
<keyword evidence="5" id="KW-0395">Inflammatory response</keyword>
<protein>
    <submittedName>
        <fullName evidence="9">PYD and CARD domain containing</fullName>
    </submittedName>
</protein>
<reference evidence="9" key="2">
    <citation type="submission" date="2021-03" db="UniProtKB">
        <authorList>
            <consortium name="Ensembl"/>
        </authorList>
    </citation>
    <scope>IDENTIFICATION</scope>
</reference>
<keyword evidence="2" id="KW-0963">Cytoplasm</keyword>
<dbReference type="InterPro" id="IPR004020">
    <property type="entry name" value="DAPIN"/>
</dbReference>
<dbReference type="PROSITE" id="PS50824">
    <property type="entry name" value="DAPIN"/>
    <property type="match status" value="1"/>
</dbReference>
<keyword evidence="4" id="KW-0391">Immunity</keyword>
<dbReference type="Bgee" id="ENSXETG00000036975">
    <property type="expression patterns" value="Expressed in blastula and 2 other cell types or tissues"/>
</dbReference>
<dbReference type="CDD" id="cd08330">
    <property type="entry name" value="CARD_ASC_NALP1"/>
    <property type="match status" value="1"/>
</dbReference>
<dbReference type="Pfam" id="PF00619">
    <property type="entry name" value="CARD"/>
    <property type="match status" value="1"/>
</dbReference>
<dbReference type="Ensembl" id="ENSXETT00000118596">
    <property type="protein sequence ID" value="ENSXETP00000108198"/>
    <property type="gene ID" value="ENSXETG00000036975"/>
</dbReference>
<name>A0A803JJW6_XENTR</name>
<feature type="domain" description="Pyrin" evidence="8">
    <location>
        <begin position="1"/>
        <end position="92"/>
    </location>
</feature>